<gene>
    <name evidence="3" type="ORF">DY048_01425</name>
</gene>
<dbReference type="InterPro" id="IPR028098">
    <property type="entry name" value="Glyco_trans_4-like_N"/>
</dbReference>
<feature type="domain" description="Glycosyltransferase subfamily 4-like N-terminal" evidence="2">
    <location>
        <begin position="29"/>
        <end position="186"/>
    </location>
</feature>
<dbReference type="SUPFAM" id="SSF53756">
    <property type="entry name" value="UDP-Glycosyltransferase/glycogen phosphorylase"/>
    <property type="match status" value="1"/>
</dbReference>
<proteinExistence type="predicted"/>
<evidence type="ECO:0000259" key="1">
    <source>
        <dbReference type="Pfam" id="PF00534"/>
    </source>
</evidence>
<keyword evidence="4" id="KW-1185">Reference proteome</keyword>
<protein>
    <submittedName>
        <fullName evidence="3">Glycosyltransferase family 1 protein</fullName>
    </submittedName>
</protein>
<organism evidence="3 4">
    <name type="scientific">Apilactobacillus timberlakei</name>
    <dbReference type="NCBI Taxonomy" id="2008380"/>
    <lineage>
        <taxon>Bacteria</taxon>
        <taxon>Bacillati</taxon>
        <taxon>Bacillota</taxon>
        <taxon>Bacilli</taxon>
        <taxon>Lactobacillales</taxon>
        <taxon>Lactobacillaceae</taxon>
        <taxon>Apilactobacillus</taxon>
    </lineage>
</organism>
<dbReference type="InterPro" id="IPR050194">
    <property type="entry name" value="Glycosyltransferase_grp1"/>
</dbReference>
<evidence type="ECO:0000313" key="4">
    <source>
        <dbReference type="Proteomes" id="UP000767392"/>
    </source>
</evidence>
<dbReference type="Proteomes" id="UP000767392">
    <property type="component" value="Unassembled WGS sequence"/>
</dbReference>
<evidence type="ECO:0000259" key="2">
    <source>
        <dbReference type="Pfam" id="PF13439"/>
    </source>
</evidence>
<comment type="caution">
    <text evidence="3">The sequence shown here is derived from an EMBL/GenBank/DDBJ whole genome shotgun (WGS) entry which is preliminary data.</text>
</comment>
<dbReference type="InterPro" id="IPR001296">
    <property type="entry name" value="Glyco_trans_1"/>
</dbReference>
<dbReference type="Pfam" id="PF00534">
    <property type="entry name" value="Glycos_transf_1"/>
    <property type="match status" value="1"/>
</dbReference>
<dbReference type="CDD" id="cd03812">
    <property type="entry name" value="GT4_CapH-like"/>
    <property type="match status" value="1"/>
</dbReference>
<evidence type="ECO:0000313" key="3">
    <source>
        <dbReference type="EMBL" id="TPR16151.1"/>
    </source>
</evidence>
<dbReference type="PANTHER" id="PTHR45947">
    <property type="entry name" value="SULFOQUINOVOSYL TRANSFERASE SQD2"/>
    <property type="match status" value="1"/>
</dbReference>
<name>A0ABY2YZ23_9LACO</name>
<dbReference type="PANTHER" id="PTHR45947:SF3">
    <property type="entry name" value="SULFOQUINOVOSYL TRANSFERASE SQD2"/>
    <property type="match status" value="1"/>
</dbReference>
<accession>A0ABY2YZ23</accession>
<dbReference type="Pfam" id="PF13439">
    <property type="entry name" value="Glyco_transf_4"/>
    <property type="match status" value="1"/>
</dbReference>
<dbReference type="EMBL" id="QUAM01000001">
    <property type="protein sequence ID" value="TPR16151.1"/>
    <property type="molecule type" value="Genomic_DNA"/>
</dbReference>
<reference evidence="3 4" key="1">
    <citation type="submission" date="2018-08" db="EMBL/GenBank/DDBJ databases">
        <title>Comparative genomics of wild bee and flower associated Lactobacillus reveals potential adaptation to the bee host.</title>
        <authorList>
            <person name="Vuong H.Q."/>
            <person name="Mcfrederick Q.S."/>
        </authorList>
    </citation>
    <scope>NUCLEOTIDE SEQUENCE [LARGE SCALE GENOMIC DNA]</scope>
    <source>
        <strain evidence="3 4">HV_04</strain>
    </source>
</reference>
<dbReference type="Gene3D" id="3.40.50.2000">
    <property type="entry name" value="Glycogen Phosphorylase B"/>
    <property type="match status" value="2"/>
</dbReference>
<sequence length="383" mass="44274">MMLVDFLWRILNMVKTTRIAMVMGKMIGGGVESVIMNYYRNIDKSRYQFDFIVDNDSTEVPMAEIEEMGGRVIFVAPYQKVIENQRDLKRIFRKNKYLIVHSNLNSLSFFPLRAAKKCGVPIRIAHNHNTASSGEGIRNLIKNVLRLAARWYPNHYMAPTYSTGKWLFGKKIANNKLYILKNSLNLNKLGFRKDVRAKQRKALGYRDNDIVIGNVGRLVWQKNQTFILDIFNRLHQSNPNYRLLIIGEGPLIDDLVQKCYKLGILDVVQFLKNKSNIEDYYQAMDLFLFPSHYEGFGMVAVEAQVTGLPVVVSKNVPDEVAIADNIDFLGLNESIDKWCISIQNELYHADKRHSFINEAQQMGYDISIETKKLEDKYDELLEK</sequence>
<feature type="domain" description="Glycosyl transferase family 1" evidence="1">
    <location>
        <begin position="196"/>
        <end position="361"/>
    </location>
</feature>